<keyword evidence="3 6" id="KW-0812">Transmembrane</keyword>
<dbReference type="RefSeq" id="WP_116495898.1">
    <property type="nucleotide sequence ID" value="NZ_QENZ01000003.1"/>
</dbReference>
<keyword evidence="2" id="KW-0813">Transport</keyword>
<dbReference type="InterPro" id="IPR037272">
    <property type="entry name" value="SNS_sf"/>
</dbReference>
<dbReference type="PROSITE" id="PS50267">
    <property type="entry name" value="NA_NEUROTRAN_SYMP_3"/>
    <property type="match status" value="1"/>
</dbReference>
<dbReference type="AlphaFoldDB" id="A0A7L4USF6"/>
<feature type="transmembrane region" description="Helical" evidence="6">
    <location>
        <begin position="41"/>
        <end position="65"/>
    </location>
</feature>
<feature type="transmembrane region" description="Helical" evidence="6">
    <location>
        <begin position="216"/>
        <end position="238"/>
    </location>
</feature>
<dbReference type="NCBIfam" id="NF037979">
    <property type="entry name" value="Na_transp"/>
    <property type="match status" value="1"/>
</dbReference>
<organism evidence="7 8">
    <name type="scientific">Balneicella halophila</name>
    <dbReference type="NCBI Taxonomy" id="1537566"/>
    <lineage>
        <taxon>Bacteria</taxon>
        <taxon>Pseudomonadati</taxon>
        <taxon>Bacteroidota</taxon>
        <taxon>Bacteroidia</taxon>
        <taxon>Bacteroidales</taxon>
        <taxon>Balneicellaceae</taxon>
        <taxon>Balneicella</taxon>
    </lineage>
</organism>
<evidence type="ECO:0000256" key="2">
    <source>
        <dbReference type="ARBA" id="ARBA00022448"/>
    </source>
</evidence>
<feature type="transmembrane region" description="Helical" evidence="6">
    <location>
        <begin position="383"/>
        <end position="402"/>
    </location>
</feature>
<dbReference type="GO" id="GO:0016020">
    <property type="term" value="C:membrane"/>
    <property type="evidence" value="ECO:0007669"/>
    <property type="project" value="UniProtKB-SubCell"/>
</dbReference>
<dbReference type="InterPro" id="IPR047218">
    <property type="entry name" value="YocR/YhdH-like"/>
</dbReference>
<dbReference type="Pfam" id="PF00209">
    <property type="entry name" value="SNF"/>
    <property type="match status" value="2"/>
</dbReference>
<proteinExistence type="predicted"/>
<dbReference type="CDD" id="cd10336">
    <property type="entry name" value="SLC6sbd_Tyt1-Like"/>
    <property type="match status" value="1"/>
</dbReference>
<dbReference type="OrthoDB" id="9762833at2"/>
<keyword evidence="5 6" id="KW-0472">Membrane</keyword>
<comment type="subcellular location">
    <subcellularLocation>
        <location evidence="1">Membrane</location>
        <topology evidence="1">Multi-pass membrane protein</topology>
    </subcellularLocation>
</comment>
<reference evidence="7 8" key="1">
    <citation type="submission" date="2018-05" db="EMBL/GenBank/DDBJ databases">
        <title>Genomic Encyclopedia of Type Strains, Phase IV (KMG-IV): sequencing the most valuable type-strain genomes for metagenomic binning, comparative biology and taxonomic classification.</title>
        <authorList>
            <person name="Goeker M."/>
        </authorList>
    </citation>
    <scope>NUCLEOTIDE SEQUENCE [LARGE SCALE GENOMIC DNA]</scope>
    <source>
        <strain evidence="7 8">DSM 28579</strain>
    </source>
</reference>
<dbReference type="InterPro" id="IPR000175">
    <property type="entry name" value="Na/ntran_symport"/>
</dbReference>
<evidence type="ECO:0000256" key="5">
    <source>
        <dbReference type="ARBA" id="ARBA00023136"/>
    </source>
</evidence>
<dbReference type="SUPFAM" id="SSF161070">
    <property type="entry name" value="SNF-like"/>
    <property type="match status" value="1"/>
</dbReference>
<feature type="transmembrane region" description="Helical" evidence="6">
    <location>
        <begin position="12"/>
        <end position="29"/>
    </location>
</feature>
<feature type="transmembrane region" description="Helical" evidence="6">
    <location>
        <begin position="146"/>
        <end position="164"/>
    </location>
</feature>
<gene>
    <name evidence="7" type="ORF">C7377_0675</name>
</gene>
<feature type="transmembrane region" description="Helical" evidence="6">
    <location>
        <begin position="423"/>
        <end position="442"/>
    </location>
</feature>
<feature type="transmembrane region" description="Helical" evidence="6">
    <location>
        <begin position="294"/>
        <end position="321"/>
    </location>
</feature>
<evidence type="ECO:0000313" key="7">
    <source>
        <dbReference type="EMBL" id="PVX52361.1"/>
    </source>
</evidence>
<evidence type="ECO:0000256" key="4">
    <source>
        <dbReference type="ARBA" id="ARBA00022989"/>
    </source>
</evidence>
<dbReference type="PRINTS" id="PR00176">
    <property type="entry name" value="NANEUSMPORT"/>
</dbReference>
<feature type="transmembrane region" description="Helical" evidence="6">
    <location>
        <begin position="86"/>
        <end position="105"/>
    </location>
</feature>
<evidence type="ECO:0000313" key="8">
    <source>
        <dbReference type="Proteomes" id="UP000251835"/>
    </source>
</evidence>
<feature type="transmembrane region" description="Helical" evidence="6">
    <location>
        <begin position="176"/>
        <end position="196"/>
    </location>
</feature>
<name>A0A7L4USF6_BALHA</name>
<keyword evidence="8" id="KW-1185">Reference proteome</keyword>
<keyword evidence="4 6" id="KW-1133">Transmembrane helix</keyword>
<evidence type="ECO:0000256" key="6">
    <source>
        <dbReference type="SAM" id="Phobius"/>
    </source>
</evidence>
<dbReference type="EMBL" id="QENZ01000003">
    <property type="protein sequence ID" value="PVX52361.1"/>
    <property type="molecule type" value="Genomic_DNA"/>
</dbReference>
<dbReference type="PANTHER" id="PTHR42948:SF1">
    <property type="entry name" value="TRANSPORTER"/>
    <property type="match status" value="1"/>
</dbReference>
<feature type="transmembrane region" description="Helical" evidence="6">
    <location>
        <begin position="342"/>
        <end position="363"/>
    </location>
</feature>
<evidence type="ECO:0000256" key="3">
    <source>
        <dbReference type="ARBA" id="ARBA00022692"/>
    </source>
</evidence>
<evidence type="ECO:0000256" key="1">
    <source>
        <dbReference type="ARBA" id="ARBA00004141"/>
    </source>
</evidence>
<comment type="caution">
    <text evidence="7">The sequence shown here is derived from an EMBL/GenBank/DDBJ whole genome shotgun (WGS) entry which is preliminary data.</text>
</comment>
<protein>
    <submittedName>
        <fullName evidence="7">NSS family neurotransmitter:Na+ symporter</fullName>
    </submittedName>
</protein>
<dbReference type="Proteomes" id="UP000251835">
    <property type="component" value="Unassembled WGS sequence"/>
</dbReference>
<dbReference type="PANTHER" id="PTHR42948">
    <property type="entry name" value="TRANSPORTER"/>
    <property type="match status" value="1"/>
</dbReference>
<feature type="transmembrane region" description="Helical" evidence="6">
    <location>
        <begin position="250"/>
        <end position="274"/>
    </location>
</feature>
<accession>A0A7L4USF6</accession>
<sequence>MKNEREHFSSRFAVIAAVAGSAVGLGNIWKFPYVLGDNGGSAFILIYVLFVVALGIPLMMSEFVIGRRAQTNSFRAFSKLSPTFRWAFLGIIPSLAAFFILSYYTTIAGWTLEYLYQSITGAYRSHSANEIATNFESFHTSIIDPLLWQFCLLGVTAYIVYAGVKKGIEKYSKIMMPLMVILMIGMCIKALTLEGASEGLKFLFSPDFSKINPQVILEALGQAFFSLSLGMGILITYSSYMSKKEKIHKTVGVVVLADTLLAILAGVMIFPAVFSFNIDPSSGPGLVFVTLPNIFNQMSGGFIFAIIFFLLLTMAALTSTVSILEVNVSLVQEELKWTRKKATIAVTTAIAILGVFCTLSFGVGEKFHIFGLTFFDALDYLTSNWLLPIGGAFAIIFVGFILKKEDVKAELSNDHSFQIKWFGMYYFVVRFIAPLAIVLILLNQVGAFDLLTT</sequence>